<gene>
    <name evidence="1" type="ORF">CMV_024519</name>
</gene>
<organism evidence="1 2">
    <name type="scientific">Castanea mollissima</name>
    <name type="common">Chinese chestnut</name>
    <dbReference type="NCBI Taxonomy" id="60419"/>
    <lineage>
        <taxon>Eukaryota</taxon>
        <taxon>Viridiplantae</taxon>
        <taxon>Streptophyta</taxon>
        <taxon>Embryophyta</taxon>
        <taxon>Tracheophyta</taxon>
        <taxon>Spermatophyta</taxon>
        <taxon>Magnoliopsida</taxon>
        <taxon>eudicotyledons</taxon>
        <taxon>Gunneridae</taxon>
        <taxon>Pentapetalae</taxon>
        <taxon>rosids</taxon>
        <taxon>fabids</taxon>
        <taxon>Fagales</taxon>
        <taxon>Fagaceae</taxon>
        <taxon>Castanea</taxon>
    </lineage>
</organism>
<reference evidence="1" key="1">
    <citation type="submission" date="2020-03" db="EMBL/GenBank/DDBJ databases">
        <title>Castanea mollissima Vanexum genome sequencing.</title>
        <authorList>
            <person name="Staton M."/>
        </authorList>
    </citation>
    <scope>NUCLEOTIDE SEQUENCE</scope>
    <source>
        <tissue evidence="1">Leaf</tissue>
    </source>
</reference>
<dbReference type="Proteomes" id="UP000737018">
    <property type="component" value="Unassembled WGS sequence"/>
</dbReference>
<name>A0A8J4QN02_9ROSI</name>
<keyword evidence="2" id="KW-1185">Reference proteome</keyword>
<evidence type="ECO:0000313" key="2">
    <source>
        <dbReference type="Proteomes" id="UP000737018"/>
    </source>
</evidence>
<protein>
    <submittedName>
        <fullName evidence="1">Uncharacterized protein</fullName>
    </submittedName>
</protein>
<dbReference type="EMBL" id="JRKL02005959">
    <property type="protein sequence ID" value="KAF3949636.1"/>
    <property type="molecule type" value="Genomic_DNA"/>
</dbReference>
<evidence type="ECO:0000313" key="1">
    <source>
        <dbReference type="EMBL" id="KAF3949636.1"/>
    </source>
</evidence>
<accession>A0A8J4QN02</accession>
<sequence length="25" mass="2669">LCDGVGYTIYTGLDFGETQAGFVIE</sequence>
<proteinExistence type="predicted"/>
<dbReference type="AlphaFoldDB" id="A0A8J4QN02"/>
<comment type="caution">
    <text evidence="1">The sequence shown here is derived from an EMBL/GenBank/DDBJ whole genome shotgun (WGS) entry which is preliminary data.</text>
</comment>
<feature type="non-terminal residue" evidence="1">
    <location>
        <position position="1"/>
    </location>
</feature>